<dbReference type="AlphaFoldDB" id="A0AAN9GAT4"/>
<keyword evidence="6 10" id="KW-0472">Membrane</keyword>
<accession>A0AAN9GAT4</accession>
<feature type="region of interest" description="Disordered" evidence="9">
    <location>
        <begin position="597"/>
        <end position="653"/>
    </location>
</feature>
<proteinExistence type="predicted"/>
<name>A0AAN9GAT4_9CAEN</name>
<evidence type="ECO:0000256" key="4">
    <source>
        <dbReference type="ARBA" id="ARBA00022989"/>
    </source>
</evidence>
<keyword evidence="3 10" id="KW-0812">Transmembrane</keyword>
<sequence>MENLTTILSNPSSDAEARRNYIIRMEKILFMLFLSIISVLAVPPNLLLLYLSLSRTFKTGGGKRNSLATPSDRGNDLPLLLITQSVSHVLMCMTSPLDVMFFLQGETDDVICVVFLSVKSVLMLFSVLLVSLQGVDKVYRVRNLHRPYVKLRTRFKLGAIIGSAAISVAPLALELILTNGDPIKAGCNVRQASVDVTETIFFFGCIVSVASLVLVVLMLRSHGRRVADSRRTVTSDGPVTSVSERVDVASQKRTILETGSYVTELITVTPPDESSLNKPQETNCVNGGTSNGNDANMVHTLDLPKSDALNSDDQAKESLTESTSLTIAEDETAFHARCSPTSLDATNRASMFSAESKEKSTHDLVGVFSSKTGAQIKDSSGEDVTSTVESSDEVTMVQHFADDNTNINSALHNAESTDSCDRNAENNSTHDGENTMNGAITSQSLTETVVNVKECTLQAANTNYSEPDTTNAKGCSFEVEGKTTTSSDTKITNSSNPDLEITTQTSRDPRTTGESISDVKFTRVTLIGAEPFSSATLNAGTTNSCPADTGVFTNNTTECAQQENKITSLTDLQARPAQLSTRVLHKVASKPVLVLPTREKGGQKGGGERMNSVRWAHPAHDTDRQKEGSPGEAGVSIPRNDSSASVGTVTSRRSVSRSSTITFRRLKSATMTAAKRGALMVAIFLICYLPLMVILLILSLDHPVYETALLLEGLTLPISYVHALLSPVILMRAMPELRAQAAGVIRWCWCRKRPERPG</sequence>
<dbReference type="CDD" id="cd00637">
    <property type="entry name" value="7tm_classA_rhodopsin-like"/>
    <property type="match status" value="1"/>
</dbReference>
<evidence type="ECO:0000256" key="3">
    <source>
        <dbReference type="ARBA" id="ARBA00022692"/>
    </source>
</evidence>
<feature type="compositionally biased region" description="Basic and acidic residues" evidence="9">
    <location>
        <begin position="419"/>
        <end position="433"/>
    </location>
</feature>
<dbReference type="PANTHER" id="PTHR24249">
    <property type="entry name" value="HISTAMINE RECEPTOR-RELATED G-PROTEIN COUPLED RECEPTOR"/>
    <property type="match status" value="1"/>
</dbReference>
<evidence type="ECO:0000256" key="1">
    <source>
        <dbReference type="ARBA" id="ARBA00004651"/>
    </source>
</evidence>
<comment type="caution">
    <text evidence="12">The sequence shown here is derived from an EMBL/GenBank/DDBJ whole genome shotgun (WGS) entry which is preliminary data.</text>
</comment>
<feature type="domain" description="G-protein coupled receptors family 1 profile" evidence="11">
    <location>
        <begin position="678"/>
        <end position="730"/>
    </location>
</feature>
<keyword evidence="5" id="KW-0297">G-protein coupled receptor</keyword>
<protein>
    <recommendedName>
        <fullName evidence="11">G-protein coupled receptors family 1 profile domain-containing protein</fullName>
    </recommendedName>
</protein>
<keyword evidence="7" id="KW-0675">Receptor</keyword>
<feature type="transmembrane region" description="Helical" evidence="10">
    <location>
        <begin position="28"/>
        <end position="51"/>
    </location>
</feature>
<feature type="transmembrane region" description="Helical" evidence="10">
    <location>
        <begin position="153"/>
        <end position="173"/>
    </location>
</feature>
<dbReference type="PROSITE" id="PS50262">
    <property type="entry name" value="G_PROTEIN_RECEP_F1_2"/>
    <property type="match status" value="1"/>
</dbReference>
<organism evidence="12 13">
    <name type="scientific">Littorina saxatilis</name>
    <dbReference type="NCBI Taxonomy" id="31220"/>
    <lineage>
        <taxon>Eukaryota</taxon>
        <taxon>Metazoa</taxon>
        <taxon>Spiralia</taxon>
        <taxon>Lophotrochozoa</taxon>
        <taxon>Mollusca</taxon>
        <taxon>Gastropoda</taxon>
        <taxon>Caenogastropoda</taxon>
        <taxon>Littorinimorpha</taxon>
        <taxon>Littorinoidea</taxon>
        <taxon>Littorinidae</taxon>
        <taxon>Littorina</taxon>
    </lineage>
</organism>
<keyword evidence="8" id="KW-0807">Transducer</keyword>
<feature type="transmembrane region" description="Helical" evidence="10">
    <location>
        <begin position="200"/>
        <end position="219"/>
    </location>
</feature>
<feature type="transmembrane region" description="Helical" evidence="10">
    <location>
        <begin position="110"/>
        <end position="132"/>
    </location>
</feature>
<evidence type="ECO:0000313" key="13">
    <source>
        <dbReference type="Proteomes" id="UP001374579"/>
    </source>
</evidence>
<dbReference type="Proteomes" id="UP001374579">
    <property type="component" value="Unassembled WGS sequence"/>
</dbReference>
<evidence type="ECO:0000256" key="10">
    <source>
        <dbReference type="SAM" id="Phobius"/>
    </source>
</evidence>
<comment type="subcellular location">
    <subcellularLocation>
        <location evidence="1">Cell membrane</location>
        <topology evidence="1">Multi-pass membrane protein</topology>
    </subcellularLocation>
</comment>
<keyword evidence="4 10" id="KW-1133">Transmembrane helix</keyword>
<evidence type="ECO:0000256" key="2">
    <source>
        <dbReference type="ARBA" id="ARBA00022475"/>
    </source>
</evidence>
<evidence type="ECO:0000256" key="5">
    <source>
        <dbReference type="ARBA" id="ARBA00023040"/>
    </source>
</evidence>
<feature type="transmembrane region" description="Helical" evidence="10">
    <location>
        <begin position="677"/>
        <end position="698"/>
    </location>
</feature>
<gene>
    <name evidence="12" type="ORF">V1264_024083</name>
</gene>
<evidence type="ECO:0000256" key="8">
    <source>
        <dbReference type="ARBA" id="ARBA00023224"/>
    </source>
</evidence>
<evidence type="ECO:0000256" key="7">
    <source>
        <dbReference type="ARBA" id="ARBA00023170"/>
    </source>
</evidence>
<feature type="compositionally biased region" description="Polar residues" evidence="9">
    <location>
        <begin position="272"/>
        <end position="294"/>
    </location>
</feature>
<dbReference type="Gene3D" id="1.20.1070.10">
    <property type="entry name" value="Rhodopsin 7-helix transmembrane proteins"/>
    <property type="match status" value="2"/>
</dbReference>
<feature type="region of interest" description="Disordered" evidence="9">
    <location>
        <begin position="415"/>
        <end position="438"/>
    </location>
</feature>
<dbReference type="GO" id="GO:0005886">
    <property type="term" value="C:plasma membrane"/>
    <property type="evidence" value="ECO:0007669"/>
    <property type="project" value="UniProtKB-SubCell"/>
</dbReference>
<keyword evidence="13" id="KW-1185">Reference proteome</keyword>
<dbReference type="SUPFAM" id="SSF81321">
    <property type="entry name" value="Family A G protein-coupled receptor-like"/>
    <property type="match status" value="1"/>
</dbReference>
<dbReference type="GO" id="GO:0004930">
    <property type="term" value="F:G protein-coupled receptor activity"/>
    <property type="evidence" value="ECO:0007669"/>
    <property type="project" value="UniProtKB-KW"/>
</dbReference>
<dbReference type="EMBL" id="JBAMIC010000011">
    <property type="protein sequence ID" value="KAK7101282.1"/>
    <property type="molecule type" value="Genomic_DNA"/>
</dbReference>
<dbReference type="InterPro" id="IPR050569">
    <property type="entry name" value="TAAR"/>
</dbReference>
<reference evidence="12 13" key="1">
    <citation type="submission" date="2024-02" db="EMBL/GenBank/DDBJ databases">
        <title>Chromosome-scale genome assembly of the rough periwinkle Littorina saxatilis.</title>
        <authorList>
            <person name="De Jode A."/>
            <person name="Faria R."/>
            <person name="Formenti G."/>
            <person name="Sims Y."/>
            <person name="Smith T.P."/>
            <person name="Tracey A."/>
            <person name="Wood J.M.D."/>
            <person name="Zagrodzka Z.B."/>
            <person name="Johannesson K."/>
            <person name="Butlin R.K."/>
            <person name="Leder E.H."/>
        </authorList>
    </citation>
    <scope>NUCLEOTIDE SEQUENCE [LARGE SCALE GENOMIC DNA]</scope>
    <source>
        <strain evidence="12">Snail1</strain>
        <tissue evidence="12">Muscle</tissue>
    </source>
</reference>
<feature type="transmembrane region" description="Helical" evidence="10">
    <location>
        <begin position="710"/>
        <end position="730"/>
    </location>
</feature>
<evidence type="ECO:0000256" key="6">
    <source>
        <dbReference type="ARBA" id="ARBA00023136"/>
    </source>
</evidence>
<feature type="compositionally biased region" description="Basic and acidic residues" evidence="9">
    <location>
        <begin position="618"/>
        <end position="629"/>
    </location>
</feature>
<feature type="compositionally biased region" description="Low complexity" evidence="9">
    <location>
        <begin position="642"/>
        <end position="653"/>
    </location>
</feature>
<evidence type="ECO:0000313" key="12">
    <source>
        <dbReference type="EMBL" id="KAK7101282.1"/>
    </source>
</evidence>
<dbReference type="PANTHER" id="PTHR24249:SF411">
    <property type="entry name" value="G-PROTEIN COUPLED RECEPTORS FAMILY 1 PROFILE DOMAIN-CONTAINING PROTEIN"/>
    <property type="match status" value="1"/>
</dbReference>
<evidence type="ECO:0000256" key="9">
    <source>
        <dbReference type="SAM" id="MobiDB-lite"/>
    </source>
</evidence>
<feature type="region of interest" description="Disordered" evidence="9">
    <location>
        <begin position="270"/>
        <end position="296"/>
    </location>
</feature>
<keyword evidence="2" id="KW-1003">Cell membrane</keyword>
<dbReference type="InterPro" id="IPR017452">
    <property type="entry name" value="GPCR_Rhodpsn_7TM"/>
</dbReference>
<evidence type="ECO:0000259" key="11">
    <source>
        <dbReference type="PROSITE" id="PS50262"/>
    </source>
</evidence>